<name>A0A9K3PXG5_9STRA</name>
<keyword evidence="2" id="KW-0812">Transmembrane</keyword>
<feature type="compositionally biased region" description="Low complexity" evidence="1">
    <location>
        <begin position="1"/>
        <end position="17"/>
    </location>
</feature>
<feature type="compositionally biased region" description="Basic residues" evidence="1">
    <location>
        <begin position="18"/>
        <end position="27"/>
    </location>
</feature>
<feature type="compositionally biased region" description="Low complexity" evidence="1">
    <location>
        <begin position="384"/>
        <end position="426"/>
    </location>
</feature>
<evidence type="ECO:0000313" key="3">
    <source>
        <dbReference type="EMBL" id="KAG7362981.1"/>
    </source>
</evidence>
<feature type="region of interest" description="Disordered" evidence="1">
    <location>
        <begin position="384"/>
        <end position="435"/>
    </location>
</feature>
<evidence type="ECO:0000256" key="1">
    <source>
        <dbReference type="SAM" id="MobiDB-lite"/>
    </source>
</evidence>
<reference evidence="3" key="2">
    <citation type="submission" date="2021-04" db="EMBL/GenBank/DDBJ databases">
        <authorList>
            <person name="Podell S."/>
        </authorList>
    </citation>
    <scope>NUCLEOTIDE SEQUENCE</scope>
    <source>
        <strain evidence="3">Hildebrandi</strain>
    </source>
</reference>
<evidence type="ECO:0000256" key="2">
    <source>
        <dbReference type="SAM" id="Phobius"/>
    </source>
</evidence>
<feature type="transmembrane region" description="Helical" evidence="2">
    <location>
        <begin position="603"/>
        <end position="622"/>
    </location>
</feature>
<comment type="caution">
    <text evidence="3">The sequence shown here is derived from an EMBL/GenBank/DDBJ whole genome shotgun (WGS) entry which is preliminary data.</text>
</comment>
<proteinExistence type="predicted"/>
<gene>
    <name evidence="3" type="ORF">IV203_026341</name>
</gene>
<keyword evidence="2" id="KW-0472">Membrane</keyword>
<feature type="transmembrane region" description="Helical" evidence="2">
    <location>
        <begin position="551"/>
        <end position="570"/>
    </location>
</feature>
<evidence type="ECO:0000313" key="4">
    <source>
        <dbReference type="Proteomes" id="UP000693970"/>
    </source>
</evidence>
<accession>A0A9K3PXG5</accession>
<dbReference type="AlphaFoldDB" id="A0A9K3PXG5"/>
<dbReference type="Proteomes" id="UP000693970">
    <property type="component" value="Unassembled WGS sequence"/>
</dbReference>
<feature type="region of interest" description="Disordered" evidence="1">
    <location>
        <begin position="1"/>
        <end position="27"/>
    </location>
</feature>
<keyword evidence="2" id="KW-1133">Transmembrane helix</keyword>
<dbReference type="EMBL" id="JAGRRH010000010">
    <property type="protein sequence ID" value="KAG7362981.1"/>
    <property type="molecule type" value="Genomic_DNA"/>
</dbReference>
<organism evidence="3 4">
    <name type="scientific">Nitzschia inconspicua</name>
    <dbReference type="NCBI Taxonomy" id="303405"/>
    <lineage>
        <taxon>Eukaryota</taxon>
        <taxon>Sar</taxon>
        <taxon>Stramenopiles</taxon>
        <taxon>Ochrophyta</taxon>
        <taxon>Bacillariophyta</taxon>
        <taxon>Bacillariophyceae</taxon>
        <taxon>Bacillariophycidae</taxon>
        <taxon>Bacillariales</taxon>
        <taxon>Bacillariaceae</taxon>
        <taxon>Nitzschia</taxon>
    </lineage>
</organism>
<sequence>MRIPTSSSSSSSLPASSRRPHKRTAPLVRRRPVMSVLVYGLTIASLFTLVHAANNYNNYYNNNGNNNYANANNNNYYYNQNYNNNNDNNNNNNNNNYQYNYQQGDDAAGAQQNDDNNNNKNGDDQYQYYAYNNGGNDDAAANANGDDAAAAQTDDNNNNNNGDDQAAAEEAQNNVDDTVSEFDSAWEDDMFHWDANLGFDGVSIMPVSCVNYNNGHMIKFQMFETENAYQCHFAEIGTFVVSIAHYMRAYFNYQALEQGRDFSLPHAAGYLNCVMLQQDEEGTSTPLYAKVGCMERETFTSTKLQLHVYTDSQCSVPYDDGQTARYHATRGYLLTNAREETFLFSTKVNFRPSFYTCQSCSVEEISETFNKQYGTWYDDDYISQNGQKQQKQQEQENDNNNNDNNNNNENQDDNVQNGNDDQAANNGMDDYYHDDGKVDDTYMSANDDIYRYQNNKKNQYYYYNGNRVLLRSGEEDDIRFVSAAPGELEKFETEFWRDIERQQKQRELYDNNYSVDDWNMCRQVYKYGLYCDEQCRSLDAFRTDRWSGADIILLSIMCTFMAAMMLLIVAKRLKVSQRQRQSYQNYENETVIPSSSMPGLPPVAMLAIFVSIMIIIIVLAELKFVNETLVFAVVTCVLLFIYMLKLTLFASRKPVLLAGPKHDMFDNALDERLFT</sequence>
<protein>
    <submittedName>
        <fullName evidence="3">Uncharacterized protein</fullName>
    </submittedName>
</protein>
<feature type="transmembrane region" description="Helical" evidence="2">
    <location>
        <begin position="628"/>
        <end position="644"/>
    </location>
</feature>
<feature type="region of interest" description="Disordered" evidence="1">
    <location>
        <begin position="83"/>
        <end position="174"/>
    </location>
</feature>
<reference evidence="3" key="1">
    <citation type="journal article" date="2021" name="Sci. Rep.">
        <title>Diploid genomic architecture of Nitzschia inconspicua, an elite biomass production diatom.</title>
        <authorList>
            <person name="Oliver A."/>
            <person name="Podell S."/>
            <person name="Pinowska A."/>
            <person name="Traller J.C."/>
            <person name="Smith S.R."/>
            <person name="McClure R."/>
            <person name="Beliaev A."/>
            <person name="Bohutskyi P."/>
            <person name="Hill E.A."/>
            <person name="Rabines A."/>
            <person name="Zheng H."/>
            <person name="Allen L.Z."/>
            <person name="Kuo A."/>
            <person name="Grigoriev I.V."/>
            <person name="Allen A.E."/>
            <person name="Hazlebeck D."/>
            <person name="Allen E.E."/>
        </authorList>
    </citation>
    <scope>NUCLEOTIDE SEQUENCE</scope>
    <source>
        <strain evidence="3">Hildebrandi</strain>
    </source>
</reference>
<dbReference type="OrthoDB" id="41569at2759"/>
<keyword evidence="4" id="KW-1185">Reference proteome</keyword>